<evidence type="ECO:0000313" key="2">
    <source>
        <dbReference type="EMBL" id="AXQ69698.1"/>
    </source>
</evidence>
<feature type="coiled-coil region" evidence="1">
    <location>
        <begin position="44"/>
        <end position="78"/>
    </location>
</feature>
<gene>
    <name evidence="2" type="ORF">CcrSC_gp116</name>
</gene>
<dbReference type="Proteomes" id="UP000259683">
    <property type="component" value="Segment"/>
</dbReference>
<organism evidence="2 3">
    <name type="scientific">Caulobacter phage CcrSC</name>
    <dbReference type="NCBI Taxonomy" id="2283272"/>
    <lineage>
        <taxon>Viruses</taxon>
        <taxon>Duplodnaviria</taxon>
        <taxon>Heunggongvirae</taxon>
        <taxon>Uroviricota</taxon>
        <taxon>Caudoviricetes</taxon>
        <taxon>Jeanschmidtviridae</taxon>
        <taxon>Bertelyvirus</taxon>
        <taxon>Bertelyvirus SC</taxon>
    </lineage>
</organism>
<dbReference type="EMBL" id="MH588547">
    <property type="protein sequence ID" value="AXQ69698.1"/>
    <property type="molecule type" value="Genomic_DNA"/>
</dbReference>
<proteinExistence type="predicted"/>
<evidence type="ECO:0000313" key="3">
    <source>
        <dbReference type="Proteomes" id="UP000259683"/>
    </source>
</evidence>
<accession>A0A385EFW4</accession>
<keyword evidence="3" id="KW-1185">Reference proteome</keyword>
<keyword evidence="1" id="KW-0175">Coiled coil</keyword>
<protein>
    <submittedName>
        <fullName evidence="2">Uncharacterized protein</fullName>
    </submittedName>
</protein>
<name>A0A385EFW4_9CAUD</name>
<sequence length="137" mass="15312">MIIFDTLHHAPESLRSFLRPEQTPNADGRYVFEFVSYSDHTDLAQRLRAQIDTAETTISDLRESITNLEHAVQDEEAVTEIYKSVAHQNADAVGDLKRFILQGLGYDPAPLRDIIRHLDNVAGLLGPGDEPTSTILN</sequence>
<reference evidence="2" key="2">
    <citation type="submission" date="2021-07" db="EMBL/GenBank/DDBJ databases">
        <title>Giant CbK-like Caulobacter bacteriophages have genetically divergent genomes.</title>
        <authorList>
            <person name="Wilson K."/>
            <person name="Ely B."/>
        </authorList>
    </citation>
    <scope>NUCLEOTIDE SEQUENCE</scope>
</reference>
<reference evidence="2" key="1">
    <citation type="submission" date="2018-07" db="EMBL/GenBank/DDBJ databases">
        <authorList>
            <person name="Wilson K.M."/>
            <person name="Ely B."/>
        </authorList>
    </citation>
    <scope>NUCLEOTIDE SEQUENCE</scope>
</reference>
<evidence type="ECO:0000256" key="1">
    <source>
        <dbReference type="SAM" id="Coils"/>
    </source>
</evidence>